<dbReference type="Proteomes" id="UP000265520">
    <property type="component" value="Unassembled WGS sequence"/>
</dbReference>
<dbReference type="EMBL" id="LXQA010684969">
    <property type="protein sequence ID" value="MCI65906.1"/>
    <property type="molecule type" value="Genomic_DNA"/>
</dbReference>
<reference evidence="2 3" key="1">
    <citation type="journal article" date="2018" name="Front. Plant Sci.">
        <title>Red Clover (Trifolium pratense) and Zigzag Clover (T. medium) - A Picture of Genomic Similarities and Differences.</title>
        <authorList>
            <person name="Dluhosova J."/>
            <person name="Istvanek J."/>
            <person name="Nedelnik J."/>
            <person name="Repkova J."/>
        </authorList>
    </citation>
    <scope>NUCLEOTIDE SEQUENCE [LARGE SCALE GENOMIC DNA]</scope>
    <source>
        <strain evidence="3">cv. 10/8</strain>
        <tissue evidence="2">Leaf</tissue>
    </source>
</reference>
<comment type="caution">
    <text evidence="2">The sequence shown here is derived from an EMBL/GenBank/DDBJ whole genome shotgun (WGS) entry which is preliminary data.</text>
</comment>
<organism evidence="2 3">
    <name type="scientific">Trifolium medium</name>
    <dbReference type="NCBI Taxonomy" id="97028"/>
    <lineage>
        <taxon>Eukaryota</taxon>
        <taxon>Viridiplantae</taxon>
        <taxon>Streptophyta</taxon>
        <taxon>Embryophyta</taxon>
        <taxon>Tracheophyta</taxon>
        <taxon>Spermatophyta</taxon>
        <taxon>Magnoliopsida</taxon>
        <taxon>eudicotyledons</taxon>
        <taxon>Gunneridae</taxon>
        <taxon>Pentapetalae</taxon>
        <taxon>rosids</taxon>
        <taxon>fabids</taxon>
        <taxon>Fabales</taxon>
        <taxon>Fabaceae</taxon>
        <taxon>Papilionoideae</taxon>
        <taxon>50 kb inversion clade</taxon>
        <taxon>NPAAA clade</taxon>
        <taxon>Hologalegina</taxon>
        <taxon>IRL clade</taxon>
        <taxon>Trifolieae</taxon>
        <taxon>Trifolium</taxon>
    </lineage>
</organism>
<sequence length="72" mass="7891">VDEAERGESPALQKSYAQQHTHKKNPVVSDNIEEKSRSPASPVIESYKEPLSPCGDNSVEVVDRVSEVVESP</sequence>
<evidence type="ECO:0000313" key="3">
    <source>
        <dbReference type="Proteomes" id="UP000265520"/>
    </source>
</evidence>
<protein>
    <submittedName>
        <fullName evidence="2">Uncharacterized protein</fullName>
    </submittedName>
</protein>
<feature type="region of interest" description="Disordered" evidence="1">
    <location>
        <begin position="1"/>
        <end position="59"/>
    </location>
</feature>
<feature type="non-terminal residue" evidence="2">
    <location>
        <position position="1"/>
    </location>
</feature>
<accession>A0A392U0J5</accession>
<proteinExistence type="predicted"/>
<keyword evidence="3" id="KW-1185">Reference proteome</keyword>
<evidence type="ECO:0000256" key="1">
    <source>
        <dbReference type="SAM" id="MobiDB-lite"/>
    </source>
</evidence>
<evidence type="ECO:0000313" key="2">
    <source>
        <dbReference type="EMBL" id="MCI65906.1"/>
    </source>
</evidence>
<name>A0A392U0J5_9FABA</name>
<dbReference type="AlphaFoldDB" id="A0A392U0J5"/>